<evidence type="ECO:0000313" key="2">
    <source>
        <dbReference type="EMBL" id="KAG0456725.1"/>
    </source>
</evidence>
<name>A0A835PMI6_VANPL</name>
<dbReference type="PANTHER" id="PTHR34268">
    <property type="entry name" value="OS01G0321850 PROTEIN"/>
    <property type="match status" value="1"/>
</dbReference>
<dbReference type="PANTHER" id="PTHR34268:SF8">
    <property type="entry name" value="FAE DOMAIN-CONTAINING PROTEIN"/>
    <property type="match status" value="1"/>
</dbReference>
<sequence length="71" mass="7743">MEEEQTRPAVPGFLLKAAAFIVVQFLVYLVLFKSSTVFSTDGKVRRSLSFRPTRPAGVQRSLAGDGGLRGD</sequence>
<organism evidence="2 3">
    <name type="scientific">Vanilla planifolia</name>
    <name type="common">Vanilla</name>
    <dbReference type="NCBI Taxonomy" id="51239"/>
    <lineage>
        <taxon>Eukaryota</taxon>
        <taxon>Viridiplantae</taxon>
        <taxon>Streptophyta</taxon>
        <taxon>Embryophyta</taxon>
        <taxon>Tracheophyta</taxon>
        <taxon>Spermatophyta</taxon>
        <taxon>Magnoliopsida</taxon>
        <taxon>Liliopsida</taxon>
        <taxon>Asparagales</taxon>
        <taxon>Orchidaceae</taxon>
        <taxon>Vanilloideae</taxon>
        <taxon>Vanilleae</taxon>
        <taxon>Vanilla</taxon>
    </lineage>
</organism>
<evidence type="ECO:0000256" key="1">
    <source>
        <dbReference type="SAM" id="Phobius"/>
    </source>
</evidence>
<protein>
    <submittedName>
        <fullName evidence="2">Uncharacterized protein</fullName>
    </submittedName>
</protein>
<reference evidence="2 3" key="1">
    <citation type="journal article" date="2020" name="Nat. Food">
        <title>A phased Vanilla planifolia genome enables genetic improvement of flavour and production.</title>
        <authorList>
            <person name="Hasing T."/>
            <person name="Tang H."/>
            <person name="Brym M."/>
            <person name="Khazi F."/>
            <person name="Huang T."/>
            <person name="Chambers A.H."/>
        </authorList>
    </citation>
    <scope>NUCLEOTIDE SEQUENCE [LARGE SCALE GENOMIC DNA]</scope>
    <source>
        <tissue evidence="2">Leaf</tissue>
    </source>
</reference>
<dbReference type="Proteomes" id="UP000639772">
    <property type="component" value="Chromosome 13"/>
</dbReference>
<feature type="transmembrane region" description="Helical" evidence="1">
    <location>
        <begin position="12"/>
        <end position="31"/>
    </location>
</feature>
<proteinExistence type="predicted"/>
<dbReference type="AlphaFoldDB" id="A0A835PMI6"/>
<dbReference type="EMBL" id="JADCNM010000013">
    <property type="protein sequence ID" value="KAG0456725.1"/>
    <property type="molecule type" value="Genomic_DNA"/>
</dbReference>
<keyword evidence="1" id="KW-0472">Membrane</keyword>
<accession>A0A835PMI6</accession>
<comment type="caution">
    <text evidence="2">The sequence shown here is derived from an EMBL/GenBank/DDBJ whole genome shotgun (WGS) entry which is preliminary data.</text>
</comment>
<dbReference type="OrthoDB" id="999321at2759"/>
<evidence type="ECO:0000313" key="3">
    <source>
        <dbReference type="Proteomes" id="UP000639772"/>
    </source>
</evidence>
<keyword evidence="1" id="KW-0812">Transmembrane</keyword>
<keyword evidence="1" id="KW-1133">Transmembrane helix</keyword>
<gene>
    <name evidence="2" type="ORF">HPP92_024513</name>
</gene>